<keyword evidence="3" id="KW-1185">Reference proteome</keyword>
<gene>
    <name evidence="2" type="ORF">NDU88_007096</name>
</gene>
<accession>A0AAV7VPR4</accession>
<evidence type="ECO:0000256" key="1">
    <source>
        <dbReference type="SAM" id="MobiDB-lite"/>
    </source>
</evidence>
<dbReference type="AlphaFoldDB" id="A0AAV7VPR4"/>
<proteinExistence type="predicted"/>
<evidence type="ECO:0000313" key="2">
    <source>
        <dbReference type="EMBL" id="KAJ1203308.1"/>
    </source>
</evidence>
<name>A0AAV7VPR4_PLEWA</name>
<protein>
    <submittedName>
        <fullName evidence="2">Uncharacterized protein</fullName>
    </submittedName>
</protein>
<feature type="region of interest" description="Disordered" evidence="1">
    <location>
        <begin position="90"/>
        <end position="133"/>
    </location>
</feature>
<dbReference type="Proteomes" id="UP001066276">
    <property type="component" value="Chromosome 2_1"/>
</dbReference>
<feature type="region of interest" description="Disordered" evidence="1">
    <location>
        <begin position="18"/>
        <end position="73"/>
    </location>
</feature>
<evidence type="ECO:0000313" key="3">
    <source>
        <dbReference type="Proteomes" id="UP001066276"/>
    </source>
</evidence>
<reference evidence="2" key="1">
    <citation type="journal article" date="2022" name="bioRxiv">
        <title>Sequencing and chromosome-scale assembly of the giantPleurodeles waltlgenome.</title>
        <authorList>
            <person name="Brown T."/>
            <person name="Elewa A."/>
            <person name="Iarovenko S."/>
            <person name="Subramanian E."/>
            <person name="Araus A.J."/>
            <person name="Petzold A."/>
            <person name="Susuki M."/>
            <person name="Suzuki K.-i.T."/>
            <person name="Hayashi T."/>
            <person name="Toyoda A."/>
            <person name="Oliveira C."/>
            <person name="Osipova E."/>
            <person name="Leigh N.D."/>
            <person name="Simon A."/>
            <person name="Yun M.H."/>
        </authorList>
    </citation>
    <scope>NUCLEOTIDE SEQUENCE</scope>
    <source>
        <strain evidence="2">20211129_DDA</strain>
        <tissue evidence="2">Liver</tissue>
    </source>
</reference>
<dbReference type="EMBL" id="JANPWB010000003">
    <property type="protein sequence ID" value="KAJ1203308.1"/>
    <property type="molecule type" value="Genomic_DNA"/>
</dbReference>
<sequence length="133" mass="13635">MSSAIKHICWCMVQHQGSSGAAPYDPGGSREKSKRPIPQECQALLSTSAGAWSSVRGPLAPPPTARGGSREEKQASCGLDCFGAIQPQCPVASHSPTTGTVSYSAVGSERGSHGEEQANNIPSEDTAGPAGRS</sequence>
<organism evidence="2 3">
    <name type="scientific">Pleurodeles waltl</name>
    <name type="common">Iberian ribbed newt</name>
    <dbReference type="NCBI Taxonomy" id="8319"/>
    <lineage>
        <taxon>Eukaryota</taxon>
        <taxon>Metazoa</taxon>
        <taxon>Chordata</taxon>
        <taxon>Craniata</taxon>
        <taxon>Vertebrata</taxon>
        <taxon>Euteleostomi</taxon>
        <taxon>Amphibia</taxon>
        <taxon>Batrachia</taxon>
        <taxon>Caudata</taxon>
        <taxon>Salamandroidea</taxon>
        <taxon>Salamandridae</taxon>
        <taxon>Pleurodelinae</taxon>
        <taxon>Pleurodeles</taxon>
    </lineage>
</organism>
<comment type="caution">
    <text evidence="2">The sequence shown here is derived from an EMBL/GenBank/DDBJ whole genome shotgun (WGS) entry which is preliminary data.</text>
</comment>
<feature type="compositionally biased region" description="Polar residues" evidence="1">
    <location>
        <begin position="94"/>
        <end position="105"/>
    </location>
</feature>